<evidence type="ECO:0000256" key="2">
    <source>
        <dbReference type="ARBA" id="ARBA00022578"/>
    </source>
</evidence>
<evidence type="ECO:0000256" key="1">
    <source>
        <dbReference type="ARBA" id="ARBA00009964"/>
    </source>
</evidence>
<comment type="caution">
    <text evidence="5">The sequence shown here is derived from an EMBL/GenBank/DDBJ whole genome shotgun (WGS) entry which is preliminary data.</text>
</comment>
<dbReference type="AlphaFoldDB" id="A0A401J4H4"/>
<gene>
    <name evidence="5" type="ORF">MBESOW_P2792</name>
</gene>
<protein>
    <submittedName>
        <fullName evidence="5">Transposase</fullName>
    </submittedName>
</protein>
<keyword evidence="2" id="KW-0815">Transposition</keyword>
<dbReference type="GO" id="GO:0004803">
    <property type="term" value="F:transposase activity"/>
    <property type="evidence" value="ECO:0007669"/>
    <property type="project" value="InterPro"/>
</dbReference>
<proteinExistence type="inferred from homology"/>
<comment type="similarity">
    <text evidence="1">Belongs to the transposase 8 family.</text>
</comment>
<sequence length="116" mass="13128">MQRRRRWTPEEKIRIVEETYLPGNSVSLVARRHGIAGNQLFTWRRLMTQGALTAAAAGEEVVAASDYRALEAQVRELQRLLGKKTMENELLREAVSRAAGPKKQLLRSTSWPEGGR</sequence>
<feature type="compositionally biased region" description="Polar residues" evidence="4">
    <location>
        <begin position="106"/>
        <end position="116"/>
    </location>
</feature>
<dbReference type="InterPro" id="IPR036388">
    <property type="entry name" value="WH-like_DNA-bd_sf"/>
</dbReference>
<dbReference type="InterPro" id="IPR002514">
    <property type="entry name" value="Transposase_8"/>
</dbReference>
<feature type="region of interest" description="Disordered" evidence="4">
    <location>
        <begin position="97"/>
        <end position="116"/>
    </location>
</feature>
<comment type="function">
    <text evidence="3">Involved in the transposition of the insertion sequence IS2.</text>
</comment>
<dbReference type="Pfam" id="PF01527">
    <property type="entry name" value="HTH_Tnp_1"/>
    <property type="match status" value="1"/>
</dbReference>
<evidence type="ECO:0000256" key="3">
    <source>
        <dbReference type="ARBA" id="ARBA00024308"/>
    </source>
</evidence>
<dbReference type="GO" id="GO:0006313">
    <property type="term" value="P:DNA transposition"/>
    <property type="evidence" value="ECO:0007669"/>
    <property type="project" value="InterPro"/>
</dbReference>
<dbReference type="InterPro" id="IPR009057">
    <property type="entry name" value="Homeodomain-like_sf"/>
</dbReference>
<dbReference type="PANTHER" id="PTHR37936:SF3">
    <property type="entry name" value="TRANSPOSASE INSC FOR INSERTION ELEMENT IS2A-RELATED"/>
    <property type="match status" value="1"/>
</dbReference>
<dbReference type="Gene3D" id="1.10.10.10">
    <property type="entry name" value="Winged helix-like DNA-binding domain superfamily/Winged helix DNA-binding domain"/>
    <property type="match status" value="1"/>
</dbReference>
<organism evidence="5 6">
    <name type="scientific">Sphingobium xenophagum</name>
    <dbReference type="NCBI Taxonomy" id="121428"/>
    <lineage>
        <taxon>Bacteria</taxon>
        <taxon>Pseudomonadati</taxon>
        <taxon>Pseudomonadota</taxon>
        <taxon>Alphaproteobacteria</taxon>
        <taxon>Sphingomonadales</taxon>
        <taxon>Sphingomonadaceae</taxon>
        <taxon>Sphingobium</taxon>
    </lineage>
</organism>
<dbReference type="GO" id="GO:0003677">
    <property type="term" value="F:DNA binding"/>
    <property type="evidence" value="ECO:0007669"/>
    <property type="project" value="InterPro"/>
</dbReference>
<dbReference type="Proteomes" id="UP000290975">
    <property type="component" value="Unassembled WGS sequence"/>
</dbReference>
<name>A0A401J4H4_SPHXE</name>
<evidence type="ECO:0000313" key="6">
    <source>
        <dbReference type="Proteomes" id="UP000290975"/>
    </source>
</evidence>
<evidence type="ECO:0000313" key="5">
    <source>
        <dbReference type="EMBL" id="GBH31535.1"/>
    </source>
</evidence>
<dbReference type="SUPFAM" id="SSF46689">
    <property type="entry name" value="Homeodomain-like"/>
    <property type="match status" value="1"/>
</dbReference>
<evidence type="ECO:0000256" key="4">
    <source>
        <dbReference type="SAM" id="MobiDB-lite"/>
    </source>
</evidence>
<accession>A0A401J4H4</accession>
<reference evidence="5 6" key="1">
    <citation type="submission" date="2014-12" db="EMBL/GenBank/DDBJ databases">
        <title>Whole genome sequencing of Sphingobium xenophagum OW59.</title>
        <authorList>
            <person name="Ohta Y."/>
            <person name="Nishi S."/>
            <person name="Hatada Y."/>
        </authorList>
    </citation>
    <scope>NUCLEOTIDE SEQUENCE [LARGE SCALE GENOMIC DNA]</scope>
    <source>
        <strain evidence="5 6">OW59</strain>
    </source>
</reference>
<keyword evidence="6" id="KW-1185">Reference proteome</keyword>
<dbReference type="EMBL" id="BBQY01000018">
    <property type="protein sequence ID" value="GBH31535.1"/>
    <property type="molecule type" value="Genomic_DNA"/>
</dbReference>
<dbReference type="PANTHER" id="PTHR37936">
    <property type="entry name" value="TRANSPOSASE INSC FOR INSERTION ELEMENT IS2A-RELATED"/>
    <property type="match status" value="1"/>
</dbReference>